<organism evidence="1 2">
    <name type="scientific">Bacillus pseudomycoides</name>
    <dbReference type="NCBI Taxonomy" id="64104"/>
    <lineage>
        <taxon>Bacteria</taxon>
        <taxon>Bacillati</taxon>
        <taxon>Bacillota</taxon>
        <taxon>Bacilli</taxon>
        <taxon>Bacillales</taxon>
        <taxon>Bacillaceae</taxon>
        <taxon>Bacillus</taxon>
        <taxon>Bacillus cereus group</taxon>
    </lineage>
</organism>
<sequence>MLRCDLSLCFYYSKRLHFYQYIL</sequence>
<name>A0ABD6T2R2_9BACI</name>
<dbReference type="EMBL" id="NUTL01000084">
    <property type="protein sequence ID" value="PHE92643.1"/>
    <property type="molecule type" value="Genomic_DNA"/>
</dbReference>
<dbReference type="AlphaFoldDB" id="A0ABD6T2R2"/>
<feature type="non-terminal residue" evidence="1">
    <location>
        <position position="23"/>
    </location>
</feature>
<evidence type="ECO:0000313" key="2">
    <source>
        <dbReference type="Proteomes" id="UP000221918"/>
    </source>
</evidence>
<evidence type="ECO:0000313" key="1">
    <source>
        <dbReference type="EMBL" id="PHE92643.1"/>
    </source>
</evidence>
<accession>A0ABD6T2R2</accession>
<gene>
    <name evidence="1" type="ORF">COF81_19145</name>
</gene>
<proteinExistence type="predicted"/>
<protein>
    <submittedName>
        <fullName evidence="1">Glucokinase</fullName>
    </submittedName>
</protein>
<dbReference type="Proteomes" id="UP000221918">
    <property type="component" value="Unassembled WGS sequence"/>
</dbReference>
<reference evidence="1 2" key="1">
    <citation type="submission" date="2017-09" db="EMBL/GenBank/DDBJ databases">
        <title>Large-scale bioinformatics analysis of Bacillus genomes uncovers conserved roles of natural products in bacterial physiology.</title>
        <authorList>
            <consortium name="Agbiome Team Llc"/>
            <person name="Bleich R.M."/>
            <person name="Grubbs K.J."/>
            <person name="Santa Maria K.C."/>
            <person name="Allen S.E."/>
            <person name="Farag S."/>
            <person name="Shank E.A."/>
            <person name="Bowers A."/>
        </authorList>
    </citation>
    <scope>NUCLEOTIDE SEQUENCE [LARGE SCALE GENOMIC DNA]</scope>
    <source>
        <strain evidence="1 2">AFS037265</strain>
    </source>
</reference>
<comment type="caution">
    <text evidence="1">The sequence shown here is derived from an EMBL/GenBank/DDBJ whole genome shotgun (WGS) entry which is preliminary data.</text>
</comment>